<reference evidence="1 2" key="1">
    <citation type="journal article" date="2010" name="Proc. Natl. Acad. Sci. U.S.A.">
        <title>Insights into evolution of multicellular fungi from the assembled chromosomes of the mushroom Coprinopsis cinerea (Coprinus cinereus).</title>
        <authorList>
            <person name="Stajich J.E."/>
            <person name="Wilke S.K."/>
            <person name="Ahren D."/>
            <person name="Au C.H."/>
            <person name="Birren B.W."/>
            <person name="Borodovsky M."/>
            <person name="Burns C."/>
            <person name="Canback B."/>
            <person name="Casselton L.A."/>
            <person name="Cheng C.K."/>
            <person name="Deng J."/>
            <person name="Dietrich F.S."/>
            <person name="Fargo D.C."/>
            <person name="Farman M.L."/>
            <person name="Gathman A.C."/>
            <person name="Goldberg J."/>
            <person name="Guigo R."/>
            <person name="Hoegger P.J."/>
            <person name="Hooker J.B."/>
            <person name="Huggins A."/>
            <person name="James T.Y."/>
            <person name="Kamada T."/>
            <person name="Kilaru S."/>
            <person name="Kodira C."/>
            <person name="Kues U."/>
            <person name="Kupfer D."/>
            <person name="Kwan H.S."/>
            <person name="Lomsadze A."/>
            <person name="Li W."/>
            <person name="Lilly W.W."/>
            <person name="Ma L.J."/>
            <person name="Mackey A.J."/>
            <person name="Manning G."/>
            <person name="Martin F."/>
            <person name="Muraguchi H."/>
            <person name="Natvig D.O."/>
            <person name="Palmerini H."/>
            <person name="Ramesh M.A."/>
            <person name="Rehmeyer C.J."/>
            <person name="Roe B.A."/>
            <person name="Shenoy N."/>
            <person name="Stanke M."/>
            <person name="Ter-Hovhannisyan V."/>
            <person name="Tunlid A."/>
            <person name="Velagapudi R."/>
            <person name="Vision T.J."/>
            <person name="Zeng Q."/>
            <person name="Zolan M.E."/>
            <person name="Pukkila P.J."/>
        </authorList>
    </citation>
    <scope>NUCLEOTIDE SEQUENCE [LARGE SCALE GENOMIC DNA]</scope>
    <source>
        <strain evidence="2">Okayama-7 / 130 / ATCC MYA-4618 / FGSC 9003</strain>
    </source>
</reference>
<protein>
    <submittedName>
        <fullName evidence="1">Uncharacterized protein</fullName>
    </submittedName>
</protein>
<accession>A8PIN8</accession>
<evidence type="ECO:0000313" key="2">
    <source>
        <dbReference type="Proteomes" id="UP000001861"/>
    </source>
</evidence>
<dbReference type="AlphaFoldDB" id="A8PIN8"/>
<dbReference type="KEGG" id="cci:CC1G_13470"/>
<dbReference type="VEuPathDB" id="FungiDB:CC1G_13470"/>
<dbReference type="HOGENOM" id="CLU_1045912_0_0_1"/>
<dbReference type="Proteomes" id="UP000001861">
    <property type="component" value="Unassembled WGS sequence"/>
</dbReference>
<evidence type="ECO:0000313" key="1">
    <source>
        <dbReference type="EMBL" id="EAU80216.2"/>
    </source>
</evidence>
<name>A8PIN8_COPC7</name>
<sequence>MSTTIPNDPPVGVNMLTLPAHTLIRLDGPSGPRAIQELNENERVDYAYILPRRFKTEIACITVVSLMHAGGSRAPRLEELGNHAISSSLRLELVEKVITPHAKVAEKNTLRLDFASYVREIEIEKPWAVSTFDDVVKPFVYKKGKDDPGVVVTWAYYIAFQLLKWVREIHDSREALPELPDIHRKRFIGLYPVKALRVGGFIYDPYANIITPILLVSPQTAICKDTKRHPGF</sequence>
<proteinExistence type="predicted"/>
<comment type="caution">
    <text evidence="1">The sequence shown here is derived from an EMBL/GenBank/DDBJ whole genome shotgun (WGS) entry which is preliminary data.</text>
</comment>
<gene>
    <name evidence="1" type="ORF">CC1G_13470</name>
</gene>
<dbReference type="RefSeq" id="XP_001841600.2">
    <property type="nucleotide sequence ID" value="XM_001841548.2"/>
</dbReference>
<dbReference type="GeneID" id="6018307"/>
<dbReference type="InParanoid" id="A8PIN8"/>
<keyword evidence="2" id="KW-1185">Reference proteome</keyword>
<organism evidence="1 2">
    <name type="scientific">Coprinopsis cinerea (strain Okayama-7 / 130 / ATCC MYA-4618 / FGSC 9003)</name>
    <name type="common">Inky cap fungus</name>
    <name type="synonym">Hormographiella aspergillata</name>
    <dbReference type="NCBI Taxonomy" id="240176"/>
    <lineage>
        <taxon>Eukaryota</taxon>
        <taxon>Fungi</taxon>
        <taxon>Dikarya</taxon>
        <taxon>Basidiomycota</taxon>
        <taxon>Agaricomycotina</taxon>
        <taxon>Agaricomycetes</taxon>
        <taxon>Agaricomycetidae</taxon>
        <taxon>Agaricales</taxon>
        <taxon>Agaricineae</taxon>
        <taxon>Psathyrellaceae</taxon>
        <taxon>Coprinopsis</taxon>
    </lineage>
</organism>
<dbReference type="EMBL" id="AACS02000046">
    <property type="protein sequence ID" value="EAU80216.2"/>
    <property type="molecule type" value="Genomic_DNA"/>
</dbReference>